<dbReference type="GO" id="GO:0016740">
    <property type="term" value="F:transferase activity"/>
    <property type="evidence" value="ECO:0007669"/>
    <property type="project" value="UniProtKB-KW"/>
</dbReference>
<evidence type="ECO:0000259" key="1">
    <source>
        <dbReference type="Pfam" id="PF04230"/>
    </source>
</evidence>
<gene>
    <name evidence="2" type="ORF">IV500_10875</name>
</gene>
<sequence>MKVALLADVGQAVYHVGDEAIAHAAANELRSRGVDELVLLSRDPAQTRDMHGTDSARTIEFPWAPLDRERYLDEIFRVLKGEADVLPADDQAWELLRVIQSCDAVLIAGGGNMNSTYGWLLYERAAVAAVAKHLGKPLVISGQTFGPVLTSKDAATLARLVKSADLVGARELQSHRLALDLGLPEFKLSAGLDDAAFLDSGASVPPSDNDPYIGVSFSAATGGLAEDGFYRAVGAVLDELAEVSGLGIVFIPHMDSAALRNQDLHAHERIAAAMRTKKLTLLEVLPSEEAAAMTAGASIVITSRYHPAVFSTGAGVPAVALSTDHYSDVRLSGALRNWGLGSFSLPLTSLLTGGFRDAVLAAWAHRPEIEAHLRNLRRGRVQESQAWWDAVALALKGQAQPAPPNLSPAAEYAADGSWTTEAEAVREACGPVELRAAVAELELQRERDVCHLLGAGNDSVHSELDKISGSKAFRAASLAWQVTGRLKRARSK</sequence>
<evidence type="ECO:0000313" key="2">
    <source>
        <dbReference type="EMBL" id="MBG0739889.1"/>
    </source>
</evidence>
<dbReference type="Pfam" id="PF04230">
    <property type="entry name" value="PS_pyruv_trans"/>
    <property type="match status" value="1"/>
</dbReference>
<dbReference type="AlphaFoldDB" id="A0A931G836"/>
<dbReference type="PANTHER" id="PTHR36836">
    <property type="entry name" value="COLANIC ACID BIOSYNTHESIS PROTEIN WCAK"/>
    <property type="match status" value="1"/>
</dbReference>
<organism evidence="2 3">
    <name type="scientific">Arthrobacter terrae</name>
    <dbReference type="NCBI Taxonomy" id="2935737"/>
    <lineage>
        <taxon>Bacteria</taxon>
        <taxon>Bacillati</taxon>
        <taxon>Actinomycetota</taxon>
        <taxon>Actinomycetes</taxon>
        <taxon>Micrococcales</taxon>
        <taxon>Micrococcaceae</taxon>
        <taxon>Arthrobacter</taxon>
    </lineage>
</organism>
<accession>A0A931G836</accession>
<proteinExistence type="predicted"/>
<protein>
    <submittedName>
        <fullName evidence="2">Polysaccharide pyruvyl transferase family protein</fullName>
    </submittedName>
</protein>
<reference evidence="2 3" key="1">
    <citation type="submission" date="2020-11" db="EMBL/GenBank/DDBJ databases">
        <title>Arthrobacter antarcticus sp. nov., isolated from Antarctic Soil.</title>
        <authorList>
            <person name="Li J."/>
        </authorList>
    </citation>
    <scope>NUCLEOTIDE SEQUENCE [LARGE SCALE GENOMIC DNA]</scope>
    <source>
        <strain evidence="2 3">Z1-20</strain>
    </source>
</reference>
<name>A0A931G836_9MICC</name>
<keyword evidence="3" id="KW-1185">Reference proteome</keyword>
<evidence type="ECO:0000313" key="3">
    <source>
        <dbReference type="Proteomes" id="UP000655366"/>
    </source>
</evidence>
<dbReference type="InterPro" id="IPR007345">
    <property type="entry name" value="Polysacch_pyruvyl_Trfase"/>
</dbReference>
<dbReference type="PANTHER" id="PTHR36836:SF1">
    <property type="entry name" value="COLANIC ACID BIOSYNTHESIS PROTEIN WCAK"/>
    <property type="match status" value="1"/>
</dbReference>
<dbReference type="RefSeq" id="WP_196396829.1">
    <property type="nucleotide sequence ID" value="NZ_JADNYM010000012.1"/>
</dbReference>
<keyword evidence="2" id="KW-0808">Transferase</keyword>
<dbReference type="EMBL" id="JADNYM010000012">
    <property type="protein sequence ID" value="MBG0739889.1"/>
    <property type="molecule type" value="Genomic_DNA"/>
</dbReference>
<feature type="domain" description="Polysaccharide pyruvyl transferase" evidence="1">
    <location>
        <begin position="16"/>
        <end position="325"/>
    </location>
</feature>
<comment type="caution">
    <text evidence="2">The sequence shown here is derived from an EMBL/GenBank/DDBJ whole genome shotgun (WGS) entry which is preliminary data.</text>
</comment>
<dbReference type="Proteomes" id="UP000655366">
    <property type="component" value="Unassembled WGS sequence"/>
</dbReference>